<dbReference type="PANTHER" id="PTHR43130">
    <property type="entry name" value="ARAC-FAMILY TRANSCRIPTIONAL REGULATOR"/>
    <property type="match status" value="1"/>
</dbReference>
<dbReference type="PROSITE" id="PS01124">
    <property type="entry name" value="HTH_ARAC_FAMILY_2"/>
    <property type="match status" value="1"/>
</dbReference>
<dbReference type="PANTHER" id="PTHR43130:SF3">
    <property type="entry name" value="HTH-TYPE TRANSCRIPTIONAL REGULATOR RV1931C"/>
    <property type="match status" value="1"/>
</dbReference>
<dbReference type="InterPro" id="IPR002818">
    <property type="entry name" value="DJ-1/PfpI"/>
</dbReference>
<dbReference type="SUPFAM" id="SSF52317">
    <property type="entry name" value="Class I glutamine amidotransferase-like"/>
    <property type="match status" value="1"/>
</dbReference>
<dbReference type="InterPro" id="IPR018060">
    <property type="entry name" value="HTH_AraC"/>
</dbReference>
<gene>
    <name evidence="4" type="ORF">MMOR_55460</name>
</gene>
<dbReference type="GO" id="GO:0003700">
    <property type="term" value="F:DNA-binding transcription factor activity"/>
    <property type="evidence" value="ECO:0007669"/>
    <property type="project" value="InterPro"/>
</dbReference>
<accession>A0AAD1HH00</accession>
<evidence type="ECO:0000259" key="3">
    <source>
        <dbReference type="PROSITE" id="PS01124"/>
    </source>
</evidence>
<dbReference type="EMBL" id="AP022560">
    <property type="protein sequence ID" value="BBX04610.1"/>
    <property type="molecule type" value="Genomic_DNA"/>
</dbReference>
<dbReference type="KEGG" id="mmor:MMOR_55460"/>
<keyword evidence="2" id="KW-0804">Transcription</keyword>
<keyword evidence="1" id="KW-0805">Transcription regulation</keyword>
<reference evidence="4 5" key="1">
    <citation type="journal article" date="2019" name="Emerg. Microbes Infect.">
        <title>Comprehensive subspecies identification of 175 nontuberculous mycobacteria species based on 7547 genomic profiles.</title>
        <authorList>
            <person name="Matsumoto Y."/>
            <person name="Kinjo T."/>
            <person name="Motooka D."/>
            <person name="Nabeya D."/>
            <person name="Jung N."/>
            <person name="Uechi K."/>
            <person name="Horii T."/>
            <person name="Iida T."/>
            <person name="Fujita J."/>
            <person name="Nakamura S."/>
        </authorList>
    </citation>
    <scope>NUCLEOTIDE SEQUENCE [LARGE SCALE GENOMIC DNA]</scope>
    <source>
        <strain evidence="4 5">JCM 6375</strain>
    </source>
</reference>
<feature type="domain" description="HTH araC/xylS-type" evidence="3">
    <location>
        <begin position="238"/>
        <end position="336"/>
    </location>
</feature>
<sequence length="346" mass="37620">MSDGSRPQRQRRTIVFALYDKVTLQDVAAPLEIFARANDFGARYDVILASVDGKPVNTTSFVTLNVDHSLDEVPDRIDTLIVPGGVPADFNFTPGEHDIPEEQTPEVVPSALEMVRELAPRARRVASVCTGAFVLAELGLLDGRRATTHWAHCQKLEREYPQVSVDPDSLFVQDGPFITGAGISAGIDLGLALVESDYGPDVARRVARWMVVFLQRPGGQAQFSVWTEAASPVSTGLREILDAVVADPGADHSIAAMADRAAVSERHLVRMFRVQVGMTPARFVERARVEAAKVLLATGDHSQEAVARRAGFGSADTMRRTFRRALGVSPSSYRRRFRTTGVGAPS</sequence>
<dbReference type="CDD" id="cd03137">
    <property type="entry name" value="GATase1_AraC_1"/>
    <property type="match status" value="1"/>
</dbReference>
<dbReference type="Pfam" id="PF12833">
    <property type="entry name" value="HTH_18"/>
    <property type="match status" value="1"/>
</dbReference>
<proteinExistence type="predicted"/>
<name>A0AAD1HH00_9MYCO</name>
<dbReference type="RefSeq" id="WP_110810535.1">
    <property type="nucleotide sequence ID" value="NZ_AP022560.1"/>
</dbReference>
<dbReference type="InterPro" id="IPR009057">
    <property type="entry name" value="Homeodomain-like_sf"/>
</dbReference>
<evidence type="ECO:0000313" key="4">
    <source>
        <dbReference type="EMBL" id="BBX04610.1"/>
    </source>
</evidence>
<dbReference type="InterPro" id="IPR029062">
    <property type="entry name" value="Class_I_gatase-like"/>
</dbReference>
<organism evidence="4 5">
    <name type="scientific">Mycolicibacterium moriokaense</name>
    <dbReference type="NCBI Taxonomy" id="39691"/>
    <lineage>
        <taxon>Bacteria</taxon>
        <taxon>Bacillati</taxon>
        <taxon>Actinomycetota</taxon>
        <taxon>Actinomycetes</taxon>
        <taxon>Mycobacteriales</taxon>
        <taxon>Mycobacteriaceae</taxon>
        <taxon>Mycolicibacterium</taxon>
    </lineage>
</organism>
<evidence type="ECO:0000256" key="2">
    <source>
        <dbReference type="ARBA" id="ARBA00023163"/>
    </source>
</evidence>
<dbReference type="Proteomes" id="UP000466681">
    <property type="component" value="Chromosome"/>
</dbReference>
<evidence type="ECO:0000313" key="5">
    <source>
        <dbReference type="Proteomes" id="UP000466681"/>
    </source>
</evidence>
<dbReference type="Gene3D" id="1.10.10.60">
    <property type="entry name" value="Homeodomain-like"/>
    <property type="match status" value="1"/>
</dbReference>
<dbReference type="Pfam" id="PF01965">
    <property type="entry name" value="DJ-1_PfpI"/>
    <property type="match status" value="1"/>
</dbReference>
<dbReference type="GO" id="GO:0043565">
    <property type="term" value="F:sequence-specific DNA binding"/>
    <property type="evidence" value="ECO:0007669"/>
    <property type="project" value="InterPro"/>
</dbReference>
<evidence type="ECO:0000256" key="1">
    <source>
        <dbReference type="ARBA" id="ARBA00023015"/>
    </source>
</evidence>
<protein>
    <submittedName>
        <fullName evidence="4">AraC family transcriptional regulator</fullName>
    </submittedName>
</protein>
<dbReference type="Gene3D" id="3.40.50.880">
    <property type="match status" value="1"/>
</dbReference>
<dbReference type="AlphaFoldDB" id="A0AAD1HH00"/>
<dbReference type="SMART" id="SM00342">
    <property type="entry name" value="HTH_ARAC"/>
    <property type="match status" value="1"/>
</dbReference>
<keyword evidence="5" id="KW-1185">Reference proteome</keyword>
<dbReference type="SUPFAM" id="SSF46689">
    <property type="entry name" value="Homeodomain-like"/>
    <property type="match status" value="2"/>
</dbReference>
<dbReference type="InterPro" id="IPR052158">
    <property type="entry name" value="INH-QAR"/>
</dbReference>